<sequence length="364" mass="40356">MVLTKSSRPARPSGLRNVLNLEDDHLNMSPAAAHNNHRYVEEILPQQARKPMTVIISQMLRSIVIPGSYVVKVATNDARDGSPPIMASIGNCRPSKSLDSESPIEEKSSAAIVNITQSLPADTISPREPPQQEADLVVAGPPMRPMIPRTLLQRHLHMAYYRPAEVPYQSRRLPRIASSWPQPIIKGVDPQADLIDARAMFGISDDFEEWLKRETECLRASIIAREMIFEAQRKDIPLPCSPNNAGRDSSNLRRDQLERGLYNALIKALVLDKATGRSSGVRTSQAERFTGARVCGETDDGVLRAHPKDFELNKKQLKARKDMWAAAVAIKQVQHQVVEQRRGALQASRVQNQQSSATKTSGGS</sequence>
<comment type="caution">
    <text evidence="2">The sequence shown here is derived from an EMBL/GenBank/DDBJ whole genome shotgun (WGS) entry which is preliminary data.</text>
</comment>
<reference evidence="2 3" key="1">
    <citation type="journal article" date="2019" name="New Phytol.">
        <title>Comparative genomics reveals unique wood-decay strategies and fruiting body development in the Schizophyllaceae.</title>
        <authorList>
            <person name="Almasi E."/>
            <person name="Sahu N."/>
            <person name="Krizsan K."/>
            <person name="Balint B."/>
            <person name="Kovacs G.M."/>
            <person name="Kiss B."/>
            <person name="Cseklye J."/>
            <person name="Drula E."/>
            <person name="Henrissat B."/>
            <person name="Nagy I."/>
            <person name="Chovatia M."/>
            <person name="Adam C."/>
            <person name="LaButti K."/>
            <person name="Lipzen A."/>
            <person name="Riley R."/>
            <person name="Grigoriev I.V."/>
            <person name="Nagy L.G."/>
        </authorList>
    </citation>
    <scope>NUCLEOTIDE SEQUENCE [LARGE SCALE GENOMIC DNA]</scope>
    <source>
        <strain evidence="2 3">NL-1724</strain>
    </source>
</reference>
<dbReference type="AlphaFoldDB" id="A0A550BS65"/>
<proteinExistence type="predicted"/>
<feature type="compositionally biased region" description="Polar residues" evidence="1">
    <location>
        <begin position="348"/>
        <end position="364"/>
    </location>
</feature>
<feature type="region of interest" description="Disordered" evidence="1">
    <location>
        <begin position="84"/>
        <end position="105"/>
    </location>
</feature>
<protein>
    <submittedName>
        <fullName evidence="2">Uncharacterized protein</fullName>
    </submittedName>
</protein>
<gene>
    <name evidence="2" type="ORF">BD626DRAFT_578089</name>
</gene>
<feature type="compositionally biased region" description="Basic and acidic residues" evidence="1">
    <location>
        <begin position="96"/>
        <end position="105"/>
    </location>
</feature>
<organism evidence="2 3">
    <name type="scientific">Schizophyllum amplum</name>
    <dbReference type="NCBI Taxonomy" id="97359"/>
    <lineage>
        <taxon>Eukaryota</taxon>
        <taxon>Fungi</taxon>
        <taxon>Dikarya</taxon>
        <taxon>Basidiomycota</taxon>
        <taxon>Agaricomycotina</taxon>
        <taxon>Agaricomycetes</taxon>
        <taxon>Agaricomycetidae</taxon>
        <taxon>Agaricales</taxon>
        <taxon>Schizophyllaceae</taxon>
        <taxon>Schizophyllum</taxon>
    </lineage>
</organism>
<accession>A0A550BS65</accession>
<evidence type="ECO:0000313" key="3">
    <source>
        <dbReference type="Proteomes" id="UP000320762"/>
    </source>
</evidence>
<keyword evidence="3" id="KW-1185">Reference proteome</keyword>
<dbReference type="EMBL" id="VDMD01000159">
    <property type="protein sequence ID" value="TRM55375.1"/>
    <property type="molecule type" value="Genomic_DNA"/>
</dbReference>
<evidence type="ECO:0000313" key="2">
    <source>
        <dbReference type="EMBL" id="TRM55375.1"/>
    </source>
</evidence>
<evidence type="ECO:0000256" key="1">
    <source>
        <dbReference type="SAM" id="MobiDB-lite"/>
    </source>
</evidence>
<name>A0A550BS65_9AGAR</name>
<dbReference type="Proteomes" id="UP000320762">
    <property type="component" value="Unassembled WGS sequence"/>
</dbReference>
<feature type="region of interest" description="Disordered" evidence="1">
    <location>
        <begin position="344"/>
        <end position="364"/>
    </location>
</feature>